<gene>
    <name evidence="2" type="ORF">K2173_007137</name>
</gene>
<reference evidence="2 3" key="1">
    <citation type="submission" date="2021-09" db="EMBL/GenBank/DDBJ databases">
        <title>Genomic insights and catalytic innovation underlie evolution of tropane alkaloids biosynthesis.</title>
        <authorList>
            <person name="Wang Y.-J."/>
            <person name="Tian T."/>
            <person name="Huang J.-P."/>
            <person name="Huang S.-X."/>
        </authorList>
    </citation>
    <scope>NUCLEOTIDE SEQUENCE [LARGE SCALE GENOMIC DNA]</scope>
    <source>
        <strain evidence="2">KIB-2018</strain>
        <tissue evidence="2">Leaf</tissue>
    </source>
</reference>
<name>A0AAV8SYG1_9ROSI</name>
<dbReference type="EMBL" id="JAIWQS010000007">
    <property type="protein sequence ID" value="KAJ8759520.1"/>
    <property type="molecule type" value="Genomic_DNA"/>
</dbReference>
<evidence type="ECO:0000256" key="1">
    <source>
        <dbReference type="SAM" id="MobiDB-lite"/>
    </source>
</evidence>
<organism evidence="2 3">
    <name type="scientific">Erythroxylum novogranatense</name>
    <dbReference type="NCBI Taxonomy" id="1862640"/>
    <lineage>
        <taxon>Eukaryota</taxon>
        <taxon>Viridiplantae</taxon>
        <taxon>Streptophyta</taxon>
        <taxon>Embryophyta</taxon>
        <taxon>Tracheophyta</taxon>
        <taxon>Spermatophyta</taxon>
        <taxon>Magnoliopsida</taxon>
        <taxon>eudicotyledons</taxon>
        <taxon>Gunneridae</taxon>
        <taxon>Pentapetalae</taxon>
        <taxon>rosids</taxon>
        <taxon>fabids</taxon>
        <taxon>Malpighiales</taxon>
        <taxon>Erythroxylaceae</taxon>
        <taxon>Erythroxylum</taxon>
    </lineage>
</organism>
<feature type="region of interest" description="Disordered" evidence="1">
    <location>
        <begin position="180"/>
        <end position="235"/>
    </location>
</feature>
<comment type="caution">
    <text evidence="2">The sequence shown here is derived from an EMBL/GenBank/DDBJ whole genome shotgun (WGS) entry which is preliminary data.</text>
</comment>
<evidence type="ECO:0000313" key="2">
    <source>
        <dbReference type="EMBL" id="KAJ8759520.1"/>
    </source>
</evidence>
<evidence type="ECO:0000313" key="3">
    <source>
        <dbReference type="Proteomes" id="UP001159364"/>
    </source>
</evidence>
<keyword evidence="3" id="KW-1185">Reference proteome</keyword>
<protein>
    <submittedName>
        <fullName evidence="2">Uncharacterized protein</fullName>
    </submittedName>
</protein>
<sequence length="235" mass="25400">MDETTVTKKRIGYVRLCVSIEVSKGLPNEIPIMRLGPENRLWEDSIAVSYHWRPPTKTKNASWQPTGKTFKTGTYQEFMKLEEGGPSSENLPPAHAGGPPRQEVVTDVAPPVVEPMNHRDVPSLTQPLAPGGTADVPGAMPTMPVSEIPETSPILPAVSSPPIDSSSQGTSVSSDDVFIPSPGFTADENNGDSRFTARRKSQRGKAPNVSEGMPHLFNPVHHSRDGYGHTLPPHV</sequence>
<feature type="region of interest" description="Disordered" evidence="1">
    <location>
        <begin position="82"/>
        <end position="102"/>
    </location>
</feature>
<dbReference type="Proteomes" id="UP001159364">
    <property type="component" value="Linkage Group LG07"/>
</dbReference>
<accession>A0AAV8SYG1</accession>
<dbReference type="AlphaFoldDB" id="A0AAV8SYG1"/>
<proteinExistence type="predicted"/>